<dbReference type="STRING" id="351656.Xvie_03612"/>
<name>A0A1Y2S7E5_9GAMM</name>
<evidence type="ECO:0000313" key="4">
    <source>
        <dbReference type="Proteomes" id="UP000194350"/>
    </source>
</evidence>
<dbReference type="Pfam" id="PF10988">
    <property type="entry name" value="DUF2807"/>
    <property type="match status" value="1"/>
</dbReference>
<sequence>MKTKPIIALVLLCSDHVQAAEQDFQPQSFSVLSLVRGMNVTVKCGDSNALAISGKAKLVDNLTWQVNDDILMINNTAYRENGFDFNPEKLNVTITTTTPITTVDAQFGVAVNMAACSYASDTLNLNGTMGASYTVSGSVDTLNLTLNMGADFNQASQVLHINTANVELSMGVDANVCSAQHAKGTVSMGAKVVVGEHTKTDQLKVDFAGKRSRQSCQ</sequence>
<protein>
    <recommendedName>
        <fullName evidence="2">Putative auto-transporter adhesin head GIN domain-containing protein</fullName>
    </recommendedName>
</protein>
<dbReference type="RefSeq" id="WP_086110513.1">
    <property type="nucleotide sequence ID" value="NZ_CAWNGD010000071.1"/>
</dbReference>
<dbReference type="InterPro" id="IPR021255">
    <property type="entry name" value="DUF2807"/>
</dbReference>
<evidence type="ECO:0000313" key="3">
    <source>
        <dbReference type="EMBL" id="OTA14521.1"/>
    </source>
</evidence>
<reference evidence="3 4" key="1">
    <citation type="submission" date="2016-10" db="EMBL/GenBank/DDBJ databases">
        <title>Systematic genetic and metabolomic analysis of Xenorhabdus and Photorhabdus spp., highlights the requirements for a dual symbiotic and pathogenic life style.</title>
        <authorList>
            <person name="Tobias N.J."/>
            <person name="Wolff H."/>
            <person name="Djahanschiri B."/>
            <person name="Pidot S.J."/>
            <person name="Stinear T.P."/>
            <person name="Ebersberger I."/>
            <person name="Bode H.B."/>
        </authorList>
    </citation>
    <scope>NUCLEOTIDE SEQUENCE [LARGE SCALE GENOMIC DNA]</scope>
    <source>
        <strain evidence="3 4">DSM 22392</strain>
    </source>
</reference>
<feature type="domain" description="Putative auto-transporter adhesin head GIN" evidence="2">
    <location>
        <begin position="29"/>
        <end position="194"/>
    </location>
</feature>
<dbReference type="EMBL" id="MUBJ01000028">
    <property type="protein sequence ID" value="OTA14521.1"/>
    <property type="molecule type" value="Genomic_DNA"/>
</dbReference>
<gene>
    <name evidence="3" type="ORF">Xvie_03612</name>
</gene>
<evidence type="ECO:0000256" key="1">
    <source>
        <dbReference type="SAM" id="SignalP"/>
    </source>
</evidence>
<accession>A0A1Y2S7E5</accession>
<keyword evidence="4" id="KW-1185">Reference proteome</keyword>
<dbReference type="AlphaFoldDB" id="A0A1Y2S7E5"/>
<dbReference type="Proteomes" id="UP000194350">
    <property type="component" value="Unassembled WGS sequence"/>
</dbReference>
<dbReference type="Gene3D" id="2.160.20.120">
    <property type="match status" value="1"/>
</dbReference>
<feature type="signal peptide" evidence="1">
    <location>
        <begin position="1"/>
        <end position="19"/>
    </location>
</feature>
<keyword evidence="1" id="KW-0732">Signal</keyword>
<feature type="chain" id="PRO_5013390982" description="Putative auto-transporter adhesin head GIN domain-containing protein" evidence="1">
    <location>
        <begin position="20"/>
        <end position="217"/>
    </location>
</feature>
<proteinExistence type="predicted"/>
<comment type="caution">
    <text evidence="3">The sequence shown here is derived from an EMBL/GenBank/DDBJ whole genome shotgun (WGS) entry which is preliminary data.</text>
</comment>
<evidence type="ECO:0000259" key="2">
    <source>
        <dbReference type="Pfam" id="PF10988"/>
    </source>
</evidence>
<organism evidence="3 4">
    <name type="scientific">Xenorhabdus vietnamensis</name>
    <dbReference type="NCBI Taxonomy" id="351656"/>
    <lineage>
        <taxon>Bacteria</taxon>
        <taxon>Pseudomonadati</taxon>
        <taxon>Pseudomonadota</taxon>
        <taxon>Gammaproteobacteria</taxon>
        <taxon>Enterobacterales</taxon>
        <taxon>Morganellaceae</taxon>
        <taxon>Xenorhabdus</taxon>
    </lineage>
</organism>